<sequence length="619" mass="66692">MTTAAMTTARTTAARRVGALALALIMVQLVVRAVLVIWGNFYWDDLILMGRASTYPIPSWDFLGYSHDGHFMPAAFLVAGLTTALAPVQWWLPALTLLVLQVVASLAVWRMIRILAPRAGGWALAALGFYLFVPMTVSAYVWWAAGLNTLPMQAAMAVVVGNAVALVRDRPDPVRSRRLLIGAVAAFVVGLLFFEKSLFILPIAFVAAVLALRNRSSARWDDEADYRSSPLSQAFLRARPLWLILGGVFVVWAAVFLATSTATAGVHSIGQTAHLVWRSINNAIVPSFTGGPWVWERWTPSPPMGFPSVWMIVLGWVVLAAAIAITVRRRRGVALIWFFALLYAVAAQIPVMWNRSSGNTALELAQTMRYLPDTALVLAIALALIAAAPPNVGAHTAGPSQPDRRMAVAAAVAGAAFLVSAVTATMSFGQSWRDDPTGGYLRTARASLASMDGKTMFDQPVPLEVLLPVAYPNNMISHVFGRLRERPDFGKVTDELKVLNAEGRLVAGAVSPARTFEPSRGSCAKPGIDDLTRLPLSGPLIDWQWTVGFSYCADRAGTVELRLEGGDPVEVPVRSGLHAAYVQLDGHGTELRIRPVTPGLRLHTGDGRVGAPVMAEAAP</sequence>
<keyword evidence="1" id="KW-1133">Transmembrane helix</keyword>
<protein>
    <recommendedName>
        <fullName evidence="4">Transmembrane protein</fullName>
    </recommendedName>
</protein>
<dbReference type="Proteomes" id="UP001501170">
    <property type="component" value="Unassembled WGS sequence"/>
</dbReference>
<feature type="transmembrane region" description="Helical" evidence="1">
    <location>
        <begin position="275"/>
        <end position="295"/>
    </location>
</feature>
<feature type="transmembrane region" description="Helical" evidence="1">
    <location>
        <begin position="121"/>
        <end position="143"/>
    </location>
</feature>
<feature type="transmembrane region" description="Helical" evidence="1">
    <location>
        <begin position="406"/>
        <end position="428"/>
    </location>
</feature>
<comment type="caution">
    <text evidence="2">The sequence shown here is derived from an EMBL/GenBank/DDBJ whole genome shotgun (WGS) entry which is preliminary data.</text>
</comment>
<name>A0ABN3H0I3_9ACTN</name>
<evidence type="ECO:0000313" key="2">
    <source>
        <dbReference type="EMBL" id="GAA2365911.1"/>
    </source>
</evidence>
<accession>A0ABN3H0I3</accession>
<proteinExistence type="predicted"/>
<feature type="transmembrane region" description="Helical" evidence="1">
    <location>
        <begin position="334"/>
        <end position="354"/>
    </location>
</feature>
<feature type="transmembrane region" description="Helical" evidence="1">
    <location>
        <begin position="179"/>
        <end position="212"/>
    </location>
</feature>
<feature type="transmembrane region" description="Helical" evidence="1">
    <location>
        <begin position="149"/>
        <end position="167"/>
    </location>
</feature>
<dbReference type="RefSeq" id="WP_346074682.1">
    <property type="nucleotide sequence ID" value="NZ_BAAARB010000001.1"/>
</dbReference>
<keyword evidence="1" id="KW-0812">Transmembrane</keyword>
<keyword evidence="3" id="KW-1185">Reference proteome</keyword>
<feature type="transmembrane region" description="Helical" evidence="1">
    <location>
        <begin position="90"/>
        <end position="109"/>
    </location>
</feature>
<evidence type="ECO:0000256" key="1">
    <source>
        <dbReference type="SAM" id="Phobius"/>
    </source>
</evidence>
<keyword evidence="1" id="KW-0472">Membrane</keyword>
<gene>
    <name evidence="2" type="ORF">GCM10009855_01440</name>
</gene>
<feature type="transmembrane region" description="Helical" evidence="1">
    <location>
        <begin position="20"/>
        <end position="43"/>
    </location>
</feature>
<evidence type="ECO:0008006" key="4">
    <source>
        <dbReference type="Google" id="ProtNLM"/>
    </source>
</evidence>
<reference evidence="2 3" key="1">
    <citation type="journal article" date="2019" name="Int. J. Syst. Evol. Microbiol.">
        <title>The Global Catalogue of Microorganisms (GCM) 10K type strain sequencing project: providing services to taxonomists for standard genome sequencing and annotation.</title>
        <authorList>
            <consortium name="The Broad Institute Genomics Platform"/>
            <consortium name="The Broad Institute Genome Sequencing Center for Infectious Disease"/>
            <person name="Wu L."/>
            <person name="Ma J."/>
        </authorList>
    </citation>
    <scope>NUCLEOTIDE SEQUENCE [LARGE SCALE GENOMIC DNA]</scope>
    <source>
        <strain evidence="2 3">JCM 16227</strain>
    </source>
</reference>
<organism evidence="2 3">
    <name type="scientific">Gordonia cholesterolivorans</name>
    <dbReference type="NCBI Taxonomy" id="559625"/>
    <lineage>
        <taxon>Bacteria</taxon>
        <taxon>Bacillati</taxon>
        <taxon>Actinomycetota</taxon>
        <taxon>Actinomycetes</taxon>
        <taxon>Mycobacteriales</taxon>
        <taxon>Gordoniaceae</taxon>
        <taxon>Gordonia</taxon>
    </lineage>
</organism>
<feature type="transmembrane region" description="Helical" evidence="1">
    <location>
        <begin position="307"/>
        <end position="327"/>
    </location>
</feature>
<evidence type="ECO:0000313" key="3">
    <source>
        <dbReference type="Proteomes" id="UP001501170"/>
    </source>
</evidence>
<feature type="transmembrane region" description="Helical" evidence="1">
    <location>
        <begin position="374"/>
        <end position="394"/>
    </location>
</feature>
<dbReference type="EMBL" id="BAAARB010000001">
    <property type="protein sequence ID" value="GAA2365911.1"/>
    <property type="molecule type" value="Genomic_DNA"/>
</dbReference>
<feature type="transmembrane region" description="Helical" evidence="1">
    <location>
        <begin position="241"/>
        <end position="263"/>
    </location>
</feature>